<evidence type="ECO:0000256" key="1">
    <source>
        <dbReference type="SAM" id="MobiDB-lite"/>
    </source>
</evidence>
<dbReference type="Proteomes" id="UP000236370">
    <property type="component" value="Unassembled WGS sequence"/>
</dbReference>
<comment type="caution">
    <text evidence="2">The sequence shown here is derived from an EMBL/GenBank/DDBJ whole genome shotgun (WGS) entry which is preliminary data.</text>
</comment>
<evidence type="ECO:0000313" key="2">
    <source>
        <dbReference type="EMBL" id="PNI57795.1"/>
    </source>
</evidence>
<evidence type="ECO:0000313" key="3">
    <source>
        <dbReference type="Proteomes" id="UP000236370"/>
    </source>
</evidence>
<organism evidence="2 3">
    <name type="scientific">Pan troglodytes</name>
    <name type="common">Chimpanzee</name>
    <dbReference type="NCBI Taxonomy" id="9598"/>
    <lineage>
        <taxon>Eukaryota</taxon>
        <taxon>Metazoa</taxon>
        <taxon>Chordata</taxon>
        <taxon>Craniata</taxon>
        <taxon>Vertebrata</taxon>
        <taxon>Euteleostomi</taxon>
        <taxon>Mammalia</taxon>
        <taxon>Eutheria</taxon>
        <taxon>Euarchontoglires</taxon>
        <taxon>Primates</taxon>
        <taxon>Haplorrhini</taxon>
        <taxon>Catarrhini</taxon>
        <taxon>Hominidae</taxon>
        <taxon>Pan</taxon>
    </lineage>
</organism>
<dbReference type="EMBL" id="NBAG03000260">
    <property type="protein sequence ID" value="PNI57795.1"/>
    <property type="molecule type" value="Genomic_DNA"/>
</dbReference>
<reference evidence="2 3" key="1">
    <citation type="submission" date="2017-12" db="EMBL/GenBank/DDBJ databases">
        <title>High-resolution comparative analysis of great ape genomes.</title>
        <authorList>
            <person name="Pollen A."/>
            <person name="Hastie A."/>
            <person name="Hormozdiari F."/>
            <person name="Dougherty M."/>
            <person name="Liu R."/>
            <person name="Chaisson M."/>
            <person name="Hoppe E."/>
            <person name="Hill C."/>
            <person name="Pang A."/>
            <person name="Hillier L."/>
            <person name="Baker C."/>
            <person name="Armstrong J."/>
            <person name="Shendure J."/>
            <person name="Paten B."/>
            <person name="Wilson R."/>
            <person name="Chao H."/>
            <person name="Schneider V."/>
            <person name="Ventura M."/>
            <person name="Kronenberg Z."/>
            <person name="Murali S."/>
            <person name="Gordon D."/>
            <person name="Cantsilieris S."/>
            <person name="Munson K."/>
            <person name="Nelson B."/>
            <person name="Raja A."/>
            <person name="Underwood J."/>
            <person name="Diekhans M."/>
            <person name="Fiddes I."/>
            <person name="Haussler D."/>
            <person name="Eichler E."/>
        </authorList>
    </citation>
    <scope>NUCLEOTIDE SEQUENCE [LARGE SCALE GENOMIC DNA]</scope>
    <source>
        <strain evidence="2">Yerkes chimp pedigree #C0471</strain>
    </source>
</reference>
<sequence length="41" mass="4781">MWLFTVNQVLRKMQRRHSSNTDNIPPESCDQGWPLWGTGGH</sequence>
<gene>
    <name evidence="2" type="ORF">CK820_G0021762</name>
</gene>
<name>A0A2J8ME49_PANTR</name>
<accession>A0A2J8ME49</accession>
<feature type="region of interest" description="Disordered" evidence="1">
    <location>
        <begin position="15"/>
        <end position="41"/>
    </location>
</feature>
<protein>
    <submittedName>
        <fullName evidence="2">RNFT2 isoform 5</fullName>
    </submittedName>
</protein>
<dbReference type="AlphaFoldDB" id="A0A2J8ME49"/>
<proteinExistence type="predicted"/>